<sequence>MRNEDIQDALRWIHLALGREDDENHSACSSRLVSSILNHIAKLKYELEQRKSDVCRYKKELKSSNAEWTQEIVNLESELETARREVKECREEVETSREQIELLTRKLRHSENEVNRCEELKLSDQGHKMDSFQMLAAMKNSINNRIDRNSNEFQQLAQWPEAPIGLDIVGQYKVIL</sequence>
<feature type="coiled-coil region" evidence="1">
    <location>
        <begin position="58"/>
        <end position="120"/>
    </location>
</feature>
<dbReference type="Proteomes" id="UP001432322">
    <property type="component" value="Unassembled WGS sequence"/>
</dbReference>
<proteinExistence type="predicted"/>
<accession>A0AAV5WF59</accession>
<name>A0AAV5WF59_9BILA</name>
<dbReference type="Gene3D" id="1.10.287.1490">
    <property type="match status" value="1"/>
</dbReference>
<feature type="non-terminal residue" evidence="2">
    <location>
        <position position="176"/>
    </location>
</feature>
<comment type="caution">
    <text evidence="2">The sequence shown here is derived from an EMBL/GenBank/DDBJ whole genome shotgun (WGS) entry which is preliminary data.</text>
</comment>
<evidence type="ECO:0000313" key="3">
    <source>
        <dbReference type="Proteomes" id="UP001432322"/>
    </source>
</evidence>
<keyword evidence="1" id="KW-0175">Coiled coil</keyword>
<gene>
    <name evidence="2" type="ORF">PFISCL1PPCAC_20290</name>
</gene>
<evidence type="ECO:0000256" key="1">
    <source>
        <dbReference type="SAM" id="Coils"/>
    </source>
</evidence>
<keyword evidence="3" id="KW-1185">Reference proteome</keyword>
<reference evidence="2" key="1">
    <citation type="submission" date="2023-10" db="EMBL/GenBank/DDBJ databases">
        <title>Genome assembly of Pristionchus species.</title>
        <authorList>
            <person name="Yoshida K."/>
            <person name="Sommer R.J."/>
        </authorList>
    </citation>
    <scope>NUCLEOTIDE SEQUENCE</scope>
    <source>
        <strain evidence="2">RS5133</strain>
    </source>
</reference>
<protein>
    <submittedName>
        <fullName evidence="2">Uncharacterized protein</fullName>
    </submittedName>
</protein>
<dbReference type="AlphaFoldDB" id="A0AAV5WF59"/>
<dbReference type="EMBL" id="BTSY01000005">
    <property type="protein sequence ID" value="GMT28993.1"/>
    <property type="molecule type" value="Genomic_DNA"/>
</dbReference>
<organism evidence="2 3">
    <name type="scientific">Pristionchus fissidentatus</name>
    <dbReference type="NCBI Taxonomy" id="1538716"/>
    <lineage>
        <taxon>Eukaryota</taxon>
        <taxon>Metazoa</taxon>
        <taxon>Ecdysozoa</taxon>
        <taxon>Nematoda</taxon>
        <taxon>Chromadorea</taxon>
        <taxon>Rhabditida</taxon>
        <taxon>Rhabditina</taxon>
        <taxon>Diplogasteromorpha</taxon>
        <taxon>Diplogasteroidea</taxon>
        <taxon>Neodiplogasteridae</taxon>
        <taxon>Pristionchus</taxon>
    </lineage>
</organism>
<evidence type="ECO:0000313" key="2">
    <source>
        <dbReference type="EMBL" id="GMT28993.1"/>
    </source>
</evidence>